<dbReference type="SUPFAM" id="SSF56112">
    <property type="entry name" value="Protein kinase-like (PK-like)"/>
    <property type="match status" value="1"/>
</dbReference>
<dbReference type="InterPro" id="IPR011009">
    <property type="entry name" value="Kinase-like_dom_sf"/>
</dbReference>
<dbReference type="Gene3D" id="3.90.1200.10">
    <property type="match status" value="1"/>
</dbReference>
<dbReference type="AlphaFoldDB" id="A0A7J5TUR8"/>
<dbReference type="RefSeq" id="WP_152126295.1">
    <property type="nucleotide sequence ID" value="NZ_WELI01000010.1"/>
</dbReference>
<reference evidence="1 2" key="1">
    <citation type="submission" date="2019-10" db="EMBL/GenBank/DDBJ databases">
        <title>Rudanella paleaurantiibacter sp. nov., isolated from sludge.</title>
        <authorList>
            <person name="Xu S.Q."/>
        </authorList>
    </citation>
    <scope>NUCLEOTIDE SEQUENCE [LARGE SCALE GENOMIC DNA]</scope>
    <source>
        <strain evidence="1 2">HX-22-17</strain>
    </source>
</reference>
<name>A0A7J5TUR8_9BACT</name>
<dbReference type="InterPro" id="IPR027417">
    <property type="entry name" value="P-loop_NTPase"/>
</dbReference>
<dbReference type="SUPFAM" id="SSF52540">
    <property type="entry name" value="P-loop containing nucleoside triphosphate hydrolases"/>
    <property type="match status" value="1"/>
</dbReference>
<evidence type="ECO:0000313" key="1">
    <source>
        <dbReference type="EMBL" id="KAB7727663.1"/>
    </source>
</evidence>
<gene>
    <name evidence="1" type="ORF">F5984_21595</name>
</gene>
<dbReference type="Proteomes" id="UP000488299">
    <property type="component" value="Unassembled WGS sequence"/>
</dbReference>
<comment type="caution">
    <text evidence="1">The sequence shown here is derived from an EMBL/GenBank/DDBJ whole genome shotgun (WGS) entry which is preliminary data.</text>
</comment>
<accession>A0A7J5TUR8</accession>
<protein>
    <recommendedName>
        <fullName evidence="3">Thymidylate kinase</fullName>
    </recommendedName>
</protein>
<dbReference type="EMBL" id="WELI01000010">
    <property type="protein sequence ID" value="KAB7727663.1"/>
    <property type="molecule type" value="Genomic_DNA"/>
</dbReference>
<evidence type="ECO:0000313" key="2">
    <source>
        <dbReference type="Proteomes" id="UP000488299"/>
    </source>
</evidence>
<organism evidence="1 2">
    <name type="scientific">Rudanella paleaurantiibacter</name>
    <dbReference type="NCBI Taxonomy" id="2614655"/>
    <lineage>
        <taxon>Bacteria</taxon>
        <taxon>Pseudomonadati</taxon>
        <taxon>Bacteroidota</taxon>
        <taxon>Cytophagia</taxon>
        <taxon>Cytophagales</taxon>
        <taxon>Cytophagaceae</taxon>
        <taxon>Rudanella</taxon>
    </lineage>
</organism>
<proteinExistence type="predicted"/>
<keyword evidence="2" id="KW-1185">Reference proteome</keyword>
<sequence length="804" mass="93887">MNEYRYASDVSRLQAGLGRLGVPLAAVRSATHSEPLPCQLFRNPDGTIRWLWPAGAKSPHFLRFYHPGGVRGRLFVRVTQILFRWGLGRLVAHEPITLYTTPTGAQWLRQRAERWALFTGTAGPNRKLVIWYNDGQAAGGFVKIALAPPAVCNLRREARALRRVQAQPFQQVDVPQLLGYRQGVLVQEDMGATPSRPAGSFTDLPVAGLTELLHRDWQQQPLRDTVFWQQTRQRLARLRDRNDARLPVSLIDKLDRLMGSLDDRQFVPVASAHGDFTPWNVMVRDHRLCVFDWELQHDALPGWYDLFHYVYQSAILVGNRGYGAIRREVDALLSRPEWQPAGDAYDLDTEEAEMLYLIYTVTYYLGVYSEQTDWHGQIHWLLQTWNDALTYWLHRRHVLADRQLLLYDLAFWLHGRPHAALKFTHRQLIDLPESSDLDLCLPQLEATRLTDYLQKHPLWEQGVVESRSFMAQLHVQCPDRTRLHIDLLWRFKRKQIEFMNAGPVWEQATTAPHGLNLPRNEHAMQFIQRFYRLNKAPIPERYQRLYGASEATMTATDELMQIRQMPQNRGWRGLFNRINYAADTLSSFRPRRGLVVTFSGVDGAGKSTVIEQTRYQIEKRLRHRVVVLRHRPSVLPILSAWKYGKQQAEQRAADTLPRQGTNQSRLSSLLRFGYYYADYLFGQFYIQVKYVWRGYIVLYDRYYFDFINDGRRSNINLPKGLARRLYSLLLKPRLNVFLYAPADEILRRKQELDAATITELTDQYLQLFSELQERYPSSEYLPVLNRQLPRTIRLIIDRIQTYSL</sequence>
<dbReference type="Gene3D" id="3.40.50.300">
    <property type="entry name" value="P-loop containing nucleotide triphosphate hydrolases"/>
    <property type="match status" value="1"/>
</dbReference>
<evidence type="ECO:0008006" key="3">
    <source>
        <dbReference type="Google" id="ProtNLM"/>
    </source>
</evidence>